<keyword evidence="9" id="KW-1185">Reference proteome</keyword>
<keyword evidence="3 6" id="KW-0812">Transmembrane</keyword>
<feature type="chain" id="PRO_5043518823" description="Sulfite exporter TauE/SafE family protein" evidence="7">
    <location>
        <begin position="26"/>
        <end position="466"/>
    </location>
</feature>
<evidence type="ECO:0000256" key="1">
    <source>
        <dbReference type="ARBA" id="ARBA00004141"/>
    </source>
</evidence>
<dbReference type="PANTHER" id="PTHR14255:SF3">
    <property type="entry name" value="SULFITE EXPORTER TAUE_SAFE FAMILY PROTEIN 5-RELATED"/>
    <property type="match status" value="1"/>
</dbReference>
<gene>
    <name evidence="8" type="ORF">K2173_004390</name>
</gene>
<comment type="subcellular location">
    <subcellularLocation>
        <location evidence="1">Membrane</location>
        <topology evidence="1">Multi-pass membrane protein</topology>
    </subcellularLocation>
</comment>
<dbReference type="PANTHER" id="PTHR14255">
    <property type="entry name" value="CEREBLON"/>
    <property type="match status" value="1"/>
</dbReference>
<feature type="transmembrane region" description="Helical" evidence="6">
    <location>
        <begin position="426"/>
        <end position="448"/>
    </location>
</feature>
<accession>A0AAV8T5H4</accession>
<dbReference type="Pfam" id="PF01925">
    <property type="entry name" value="TauE"/>
    <property type="match status" value="2"/>
</dbReference>
<protein>
    <recommendedName>
        <fullName evidence="10">Sulfite exporter TauE/SafE family protein</fullName>
    </recommendedName>
</protein>
<keyword evidence="7" id="KW-0732">Signal</keyword>
<keyword evidence="4 6" id="KW-1133">Transmembrane helix</keyword>
<evidence type="ECO:0000256" key="7">
    <source>
        <dbReference type="SAM" id="SignalP"/>
    </source>
</evidence>
<evidence type="ECO:0000313" key="8">
    <source>
        <dbReference type="EMBL" id="KAJ8761614.1"/>
    </source>
</evidence>
<evidence type="ECO:0000256" key="6">
    <source>
        <dbReference type="SAM" id="Phobius"/>
    </source>
</evidence>
<keyword evidence="5 6" id="KW-0472">Membrane</keyword>
<feature type="transmembrane region" description="Helical" evidence="6">
    <location>
        <begin position="64"/>
        <end position="93"/>
    </location>
</feature>
<feature type="transmembrane region" description="Helical" evidence="6">
    <location>
        <begin position="369"/>
        <end position="390"/>
    </location>
</feature>
<dbReference type="InterPro" id="IPR002781">
    <property type="entry name" value="TM_pro_TauE-like"/>
</dbReference>
<evidence type="ECO:0008006" key="10">
    <source>
        <dbReference type="Google" id="ProtNLM"/>
    </source>
</evidence>
<organism evidence="8 9">
    <name type="scientific">Erythroxylum novogranatense</name>
    <dbReference type="NCBI Taxonomy" id="1862640"/>
    <lineage>
        <taxon>Eukaryota</taxon>
        <taxon>Viridiplantae</taxon>
        <taxon>Streptophyta</taxon>
        <taxon>Embryophyta</taxon>
        <taxon>Tracheophyta</taxon>
        <taxon>Spermatophyta</taxon>
        <taxon>Magnoliopsida</taxon>
        <taxon>eudicotyledons</taxon>
        <taxon>Gunneridae</taxon>
        <taxon>Pentapetalae</taxon>
        <taxon>rosids</taxon>
        <taxon>fabids</taxon>
        <taxon>Malpighiales</taxon>
        <taxon>Erythroxylaceae</taxon>
        <taxon>Erythroxylum</taxon>
    </lineage>
</organism>
<sequence length="466" mass="50669">MKTHYPLISLTLSLLILTRASQSHALRAQSVSNILKIDQFLNQTAKWKNYQIQFLEAKLEMGSAMVMTGVLCFIAASISSAGGIGGGGLFIPILNIVGDLDLKTASCFSAFMVTGGSLANVMYHMLAPCAKFGSKTLIDYDIALLSEPCMLLGVSVGVACNLISPEWLITMLFAIFLAWSTFKTCKNGVAHWKLESEEVRSNDCGNMESGLAGDRTNNVSEVIKSAKEPLLGGQLNDKAGFPWLKLGMLVLIWLSFSALYLLRGNRSGKGIISMEPWGMEYWLLSALQIPLAIAFTSWIISRKEDSPEEVLKQQEREGSRSCMEQNKFTFPTMALLAGTFGGLFGVGGGMLISPLLLQVGIAPEITAATCSFMVFFSSTMSAFQYLLVGMEHTDTALYFAVICFIASILGLLVVQKAIQEYGRASLIVFSVSIVMALSTVLITSFGVVDVWKDFSSGRNMGFRLPI</sequence>
<proteinExistence type="inferred from homology"/>
<feature type="transmembrane region" description="Helical" evidence="6">
    <location>
        <begin position="396"/>
        <end position="414"/>
    </location>
</feature>
<dbReference type="AlphaFoldDB" id="A0AAV8T5H4"/>
<reference evidence="8 9" key="1">
    <citation type="submission" date="2021-09" db="EMBL/GenBank/DDBJ databases">
        <title>Genomic insights and catalytic innovation underlie evolution of tropane alkaloids biosynthesis.</title>
        <authorList>
            <person name="Wang Y.-J."/>
            <person name="Tian T."/>
            <person name="Huang J.-P."/>
            <person name="Huang S.-X."/>
        </authorList>
    </citation>
    <scope>NUCLEOTIDE SEQUENCE [LARGE SCALE GENOMIC DNA]</scope>
    <source>
        <strain evidence="8">KIB-2018</strain>
        <tissue evidence="8">Leaf</tissue>
    </source>
</reference>
<evidence type="ECO:0000313" key="9">
    <source>
        <dbReference type="Proteomes" id="UP001159364"/>
    </source>
</evidence>
<evidence type="ECO:0000256" key="3">
    <source>
        <dbReference type="ARBA" id="ARBA00022692"/>
    </source>
</evidence>
<feature type="transmembrane region" description="Helical" evidence="6">
    <location>
        <begin position="105"/>
        <end position="126"/>
    </location>
</feature>
<dbReference type="GO" id="GO:0031464">
    <property type="term" value="C:Cul4A-RING E3 ubiquitin ligase complex"/>
    <property type="evidence" value="ECO:0007669"/>
    <property type="project" value="TreeGrafter"/>
</dbReference>
<evidence type="ECO:0000256" key="5">
    <source>
        <dbReference type="ARBA" id="ARBA00023136"/>
    </source>
</evidence>
<evidence type="ECO:0000256" key="2">
    <source>
        <dbReference type="ARBA" id="ARBA00009142"/>
    </source>
</evidence>
<dbReference type="GO" id="GO:0016567">
    <property type="term" value="P:protein ubiquitination"/>
    <property type="evidence" value="ECO:0007669"/>
    <property type="project" value="TreeGrafter"/>
</dbReference>
<feature type="transmembrane region" description="Helical" evidence="6">
    <location>
        <begin position="282"/>
        <end position="300"/>
    </location>
</feature>
<comment type="caution">
    <text evidence="8">The sequence shown here is derived from an EMBL/GenBank/DDBJ whole genome shotgun (WGS) entry which is preliminary data.</text>
</comment>
<comment type="similarity">
    <text evidence="2">Belongs to the 4-toluene sulfonate uptake permease (TSUP) (TC 2.A.102) family.</text>
</comment>
<feature type="signal peptide" evidence="7">
    <location>
        <begin position="1"/>
        <end position="25"/>
    </location>
</feature>
<dbReference type="Proteomes" id="UP001159364">
    <property type="component" value="Linkage Group LG06"/>
</dbReference>
<dbReference type="EMBL" id="JAIWQS010000006">
    <property type="protein sequence ID" value="KAJ8761614.1"/>
    <property type="molecule type" value="Genomic_DNA"/>
</dbReference>
<name>A0AAV8T5H4_9ROSI</name>
<evidence type="ECO:0000256" key="4">
    <source>
        <dbReference type="ARBA" id="ARBA00022989"/>
    </source>
</evidence>
<feature type="transmembrane region" description="Helical" evidence="6">
    <location>
        <begin position="243"/>
        <end position="262"/>
    </location>
</feature>
<dbReference type="GO" id="GO:0016020">
    <property type="term" value="C:membrane"/>
    <property type="evidence" value="ECO:0007669"/>
    <property type="project" value="UniProtKB-SubCell"/>
</dbReference>
<feature type="transmembrane region" description="Helical" evidence="6">
    <location>
        <begin position="333"/>
        <end position="357"/>
    </location>
</feature>